<sequence>MTPHTLHFVYSLPPEGVATALGAARRTAI</sequence>
<evidence type="ECO:0000313" key="2">
    <source>
        <dbReference type="Proteomes" id="UP001265550"/>
    </source>
</evidence>
<keyword evidence="2" id="KW-1185">Reference proteome</keyword>
<comment type="caution">
    <text evidence="1">The sequence shown here is derived from an EMBL/GenBank/DDBJ whole genome shotgun (WGS) entry which is preliminary data.</text>
</comment>
<accession>A0ABU1VEQ6</accession>
<reference evidence="1 2" key="1">
    <citation type="submission" date="2023-07" db="EMBL/GenBank/DDBJ databases">
        <title>Sorghum-associated microbial communities from plants grown in Nebraska, USA.</title>
        <authorList>
            <person name="Schachtman D."/>
        </authorList>
    </citation>
    <scope>NUCLEOTIDE SEQUENCE [LARGE SCALE GENOMIC DNA]</scope>
    <source>
        <strain evidence="1 2">BE240</strain>
    </source>
</reference>
<evidence type="ECO:0000313" key="1">
    <source>
        <dbReference type="EMBL" id="MDR7095935.1"/>
    </source>
</evidence>
<name>A0ABU1VEQ6_9BURK</name>
<dbReference type="Proteomes" id="UP001265550">
    <property type="component" value="Unassembled WGS sequence"/>
</dbReference>
<dbReference type="EMBL" id="JAVDWE010000011">
    <property type="protein sequence ID" value="MDR7095935.1"/>
    <property type="molecule type" value="Genomic_DNA"/>
</dbReference>
<gene>
    <name evidence="1" type="ORF">J2X09_003688</name>
</gene>
<organism evidence="1 2">
    <name type="scientific">Hydrogenophaga laconesensis</name>
    <dbReference type="NCBI Taxonomy" id="1805971"/>
    <lineage>
        <taxon>Bacteria</taxon>
        <taxon>Pseudomonadati</taxon>
        <taxon>Pseudomonadota</taxon>
        <taxon>Betaproteobacteria</taxon>
        <taxon>Burkholderiales</taxon>
        <taxon>Comamonadaceae</taxon>
        <taxon>Hydrogenophaga</taxon>
    </lineage>
</organism>
<proteinExistence type="predicted"/>
<protein>
    <submittedName>
        <fullName evidence="1">Uncharacterized protein</fullName>
    </submittedName>
</protein>